<dbReference type="GO" id="GO:0016757">
    <property type="term" value="F:glycosyltransferase activity"/>
    <property type="evidence" value="ECO:0007669"/>
    <property type="project" value="InterPro"/>
</dbReference>
<dbReference type="InterPro" id="IPR029044">
    <property type="entry name" value="Nucleotide-diphossugar_trans"/>
</dbReference>
<dbReference type="PANTHER" id="PTHR11183">
    <property type="entry name" value="GLYCOGENIN SUBFAMILY MEMBER"/>
    <property type="match status" value="1"/>
</dbReference>
<dbReference type="Proteomes" id="UP000204293">
    <property type="component" value="Segment"/>
</dbReference>
<dbReference type="InterPro" id="IPR050587">
    <property type="entry name" value="GNT1/Glycosyltrans_8"/>
</dbReference>
<protein>
    <submittedName>
        <fullName evidence="1">p13</fullName>
    </submittedName>
</protein>
<dbReference type="InterPro" id="IPR002495">
    <property type="entry name" value="Glyco_trans_8"/>
</dbReference>
<evidence type="ECO:0000313" key="1">
    <source>
        <dbReference type="EMBL" id="APO13923.1"/>
    </source>
</evidence>
<name>A0A1L5JGK6_9BBAC</name>
<sequence length="287" mass="33574">MKCGEPPPPHCKMKCAYVTLVMLGNDYVKGAIALAKSLIKSRTGYDLICMVTRDVTQIRELSRLYTRIVVVDYIYHECGKMLTKRQNDIYSKWINFSFTKWRCFELIEYDKCVYLDADQLVLRNIDHVFHLPGYAMCFNHNYNPHFKTFHYGDLVTSSHLKFIYDNCTILGFSGTLVYTPSLVLASQIARTVPSMIDHSNRHNNGFDEIVLTKALIDLNIDVCQLSPMYVWNAGDYSILKNSQPYVINYYGDKKPWMKNKKSIFMDVFIWKYFYNLKVYKGNTKLIR</sequence>
<evidence type="ECO:0000313" key="2">
    <source>
        <dbReference type="Proteomes" id="UP000204293"/>
    </source>
</evidence>
<dbReference type="KEGG" id="vg:30685043"/>
<reference evidence="1 2" key="1">
    <citation type="submission" date="2016-04" db="EMBL/GenBank/DDBJ databases">
        <title>Sequence analysis of the Plodia interpunctella granulovirus genome: Discovery of an unusual inhibitor-of-apoptosis (IAP) gene.</title>
        <authorList>
            <person name="Harrison R.L."/>
            <person name="Rowley D.L."/>
            <person name="Funk C.J."/>
        </authorList>
    </citation>
    <scope>NUCLEOTIDE SEQUENCE [LARGE SCALE GENOMIC DNA]</scope>
    <source>
        <strain evidence="1">Cambridge</strain>
    </source>
</reference>
<proteinExistence type="predicted"/>
<dbReference type="GeneID" id="30685043"/>
<dbReference type="SUPFAM" id="SSF53448">
    <property type="entry name" value="Nucleotide-diphospho-sugar transferases"/>
    <property type="match status" value="1"/>
</dbReference>
<dbReference type="OrthoDB" id="8852at10239"/>
<dbReference type="RefSeq" id="YP_009330171.1">
    <property type="nucleotide sequence ID" value="NC_032255.1"/>
</dbReference>
<keyword evidence="2" id="KW-1185">Reference proteome</keyword>
<organism evidence="1 2">
    <name type="scientific">Plodia interpunctella granulovirus</name>
    <dbReference type="NCBI Taxonomy" id="262175"/>
    <lineage>
        <taxon>Viruses</taxon>
        <taxon>Viruses incertae sedis</taxon>
        <taxon>Naldaviricetes</taxon>
        <taxon>Lefavirales</taxon>
        <taxon>Baculoviridae</taxon>
        <taxon>Betabaculovirus</taxon>
        <taxon>Betabaculovirus plinterpunctellae</taxon>
    </lineage>
</organism>
<dbReference type="EMBL" id="KX151395">
    <property type="protein sequence ID" value="APO13923.1"/>
    <property type="molecule type" value="Genomic_DNA"/>
</dbReference>
<accession>A0A1L5JGK6</accession>
<dbReference type="Pfam" id="PF01501">
    <property type="entry name" value="Glyco_transf_8"/>
    <property type="match status" value="1"/>
</dbReference>
<dbReference type="Gene3D" id="3.90.550.10">
    <property type="entry name" value="Spore Coat Polysaccharide Biosynthesis Protein SpsA, Chain A"/>
    <property type="match status" value="1"/>
</dbReference>